<reference evidence="6" key="1">
    <citation type="submission" date="2020-11" db="EMBL/GenBank/DDBJ databases">
        <title>Nocardia NEAU-351.nov., a novel actinomycete isolated from the cow dung.</title>
        <authorList>
            <person name="Zhang X."/>
        </authorList>
    </citation>
    <scope>NUCLEOTIDE SEQUENCE</scope>
    <source>
        <strain evidence="6">NEAU-351</strain>
    </source>
</reference>
<dbReference type="Proteomes" id="UP000655751">
    <property type="component" value="Unassembled WGS sequence"/>
</dbReference>
<dbReference type="PRINTS" id="PR00502">
    <property type="entry name" value="NUDIXFAMILY"/>
</dbReference>
<comment type="cofactor">
    <cofactor evidence="1">
        <name>Mg(2+)</name>
        <dbReference type="ChEBI" id="CHEBI:18420"/>
    </cofactor>
</comment>
<evidence type="ECO:0000256" key="2">
    <source>
        <dbReference type="ARBA" id="ARBA00005582"/>
    </source>
</evidence>
<evidence type="ECO:0000256" key="3">
    <source>
        <dbReference type="ARBA" id="ARBA00022801"/>
    </source>
</evidence>
<dbReference type="InterPro" id="IPR015797">
    <property type="entry name" value="NUDIX_hydrolase-like_dom_sf"/>
</dbReference>
<name>A0A931N5C0_9NOCA</name>
<dbReference type="PANTHER" id="PTHR43046:SF16">
    <property type="entry name" value="ADP-RIBOSE PYROPHOSPHATASE YJHB-RELATED"/>
    <property type="match status" value="1"/>
</dbReference>
<gene>
    <name evidence="6" type="ORF">IT779_19700</name>
</gene>
<dbReference type="Pfam" id="PF00293">
    <property type="entry name" value="NUDIX"/>
    <property type="match status" value="1"/>
</dbReference>
<evidence type="ECO:0000256" key="1">
    <source>
        <dbReference type="ARBA" id="ARBA00001946"/>
    </source>
</evidence>
<evidence type="ECO:0000313" key="6">
    <source>
        <dbReference type="EMBL" id="MBH0778508.1"/>
    </source>
</evidence>
<dbReference type="GO" id="GO:0016787">
    <property type="term" value="F:hydrolase activity"/>
    <property type="evidence" value="ECO:0007669"/>
    <property type="project" value="UniProtKB-KW"/>
</dbReference>
<dbReference type="InterPro" id="IPR020476">
    <property type="entry name" value="Nudix_hydrolase"/>
</dbReference>
<comment type="similarity">
    <text evidence="2 4">Belongs to the Nudix hydrolase family.</text>
</comment>
<evidence type="ECO:0000313" key="7">
    <source>
        <dbReference type="Proteomes" id="UP000655751"/>
    </source>
</evidence>
<dbReference type="CDD" id="cd04683">
    <property type="entry name" value="NUDIX_Hydrolase"/>
    <property type="match status" value="1"/>
</dbReference>
<keyword evidence="7" id="KW-1185">Reference proteome</keyword>
<sequence>MTVNHLVDAHILLLRGTELLLSRRRSGDEFDGRWHLPAGKLEAGESATDAAVREAMEEIGVGLDPADLRLVHVAHVIGASRPARLGLFFETRRWTGDPENREPDKCYELAWFPLGALPDDIIVYPLAGIDALRTGLPYSEYGWDRSMR</sequence>
<dbReference type="AlphaFoldDB" id="A0A931N5C0"/>
<dbReference type="EMBL" id="JADMLG010000008">
    <property type="protein sequence ID" value="MBH0778508.1"/>
    <property type="molecule type" value="Genomic_DNA"/>
</dbReference>
<dbReference type="SUPFAM" id="SSF55811">
    <property type="entry name" value="Nudix"/>
    <property type="match status" value="1"/>
</dbReference>
<evidence type="ECO:0000256" key="4">
    <source>
        <dbReference type="RuleBase" id="RU003476"/>
    </source>
</evidence>
<dbReference type="PROSITE" id="PS51462">
    <property type="entry name" value="NUDIX"/>
    <property type="match status" value="1"/>
</dbReference>
<organism evidence="6 7">
    <name type="scientific">Nocardia bovistercoris</name>
    <dbReference type="NCBI Taxonomy" id="2785916"/>
    <lineage>
        <taxon>Bacteria</taxon>
        <taxon>Bacillati</taxon>
        <taxon>Actinomycetota</taxon>
        <taxon>Actinomycetes</taxon>
        <taxon>Mycobacteriales</taxon>
        <taxon>Nocardiaceae</taxon>
        <taxon>Nocardia</taxon>
    </lineage>
</organism>
<accession>A0A931N5C0</accession>
<protein>
    <submittedName>
        <fullName evidence="6">NUDIX domain-containing protein</fullName>
    </submittedName>
</protein>
<evidence type="ECO:0000259" key="5">
    <source>
        <dbReference type="PROSITE" id="PS51462"/>
    </source>
</evidence>
<feature type="domain" description="Nudix hydrolase" evidence="5">
    <location>
        <begin position="4"/>
        <end position="134"/>
    </location>
</feature>
<dbReference type="InterPro" id="IPR000086">
    <property type="entry name" value="NUDIX_hydrolase_dom"/>
</dbReference>
<dbReference type="PROSITE" id="PS00893">
    <property type="entry name" value="NUDIX_BOX"/>
    <property type="match status" value="1"/>
</dbReference>
<comment type="caution">
    <text evidence="6">The sequence shown here is derived from an EMBL/GenBank/DDBJ whole genome shotgun (WGS) entry which is preliminary data.</text>
</comment>
<keyword evidence="3 4" id="KW-0378">Hydrolase</keyword>
<dbReference type="PANTHER" id="PTHR43046">
    <property type="entry name" value="GDP-MANNOSE MANNOSYL HYDROLASE"/>
    <property type="match status" value="1"/>
</dbReference>
<dbReference type="RefSeq" id="WP_196150843.1">
    <property type="nucleotide sequence ID" value="NZ_JADMLG010000008.1"/>
</dbReference>
<dbReference type="Gene3D" id="3.90.79.10">
    <property type="entry name" value="Nucleoside Triphosphate Pyrophosphohydrolase"/>
    <property type="match status" value="1"/>
</dbReference>
<dbReference type="InterPro" id="IPR020084">
    <property type="entry name" value="NUDIX_hydrolase_CS"/>
</dbReference>
<proteinExistence type="inferred from homology"/>